<gene>
    <name evidence="3" type="ORF">E1293_10855</name>
</gene>
<dbReference type="InterPro" id="IPR025331">
    <property type="entry name" value="TNT"/>
</dbReference>
<accession>A0A4V2YWJ0</accession>
<dbReference type="AlphaFoldDB" id="A0A4V2YWJ0"/>
<feature type="transmembrane region" description="Helical" evidence="1">
    <location>
        <begin position="42"/>
        <end position="62"/>
    </location>
</feature>
<organism evidence="3 4">
    <name type="scientific">Actinomadura darangshiensis</name>
    <dbReference type="NCBI Taxonomy" id="705336"/>
    <lineage>
        <taxon>Bacteria</taxon>
        <taxon>Bacillati</taxon>
        <taxon>Actinomycetota</taxon>
        <taxon>Actinomycetes</taxon>
        <taxon>Streptosporangiales</taxon>
        <taxon>Thermomonosporaceae</taxon>
        <taxon>Actinomadura</taxon>
    </lineage>
</organism>
<dbReference type="Proteomes" id="UP000295578">
    <property type="component" value="Unassembled WGS sequence"/>
</dbReference>
<keyword evidence="1" id="KW-0472">Membrane</keyword>
<keyword evidence="1" id="KW-1133">Transmembrane helix</keyword>
<dbReference type="OrthoDB" id="4745173at2"/>
<sequence>MVRDYDAQLLESVVVRRRRLRDALLFGPQRTRRKFTEGTMKIVAGLCVAAVVCAGLVGVSFLRSMLSEQKRQKDTQTQAAVPLEEPTAVPAGWVGARVTFPMLRKALDQAEIPHSLYVLPGRSRPHAVSSYYVIVKGADRYSGGVVEFEQGRISAEFPSEDEACRWLYGELIVPEHPPRSLDARAEQDAIGRGKTLAADARRKVAQDGSASVTYSLPEGTLVDAFGQESGSVLFPFGLPFGSRGLPAQTRAASAYHRYRVVKPFAVRASVSAPAGRSPGGDVRFTVNAGLFQRPPALPTVRWLRRVGYLEPVAGTSVPR</sequence>
<dbReference type="EMBL" id="SMKY01000035">
    <property type="protein sequence ID" value="TDD85597.1"/>
    <property type="molecule type" value="Genomic_DNA"/>
</dbReference>
<dbReference type="RefSeq" id="WP_132196540.1">
    <property type="nucleotide sequence ID" value="NZ_SMKY01000035.1"/>
</dbReference>
<evidence type="ECO:0000313" key="3">
    <source>
        <dbReference type="EMBL" id="TDD85597.1"/>
    </source>
</evidence>
<protein>
    <submittedName>
        <fullName evidence="3">DUF4237 domain-containing protein</fullName>
    </submittedName>
</protein>
<evidence type="ECO:0000259" key="2">
    <source>
        <dbReference type="Pfam" id="PF14021"/>
    </source>
</evidence>
<keyword evidence="4" id="KW-1185">Reference proteome</keyword>
<dbReference type="Pfam" id="PF14021">
    <property type="entry name" value="TNT"/>
    <property type="match status" value="1"/>
</dbReference>
<dbReference type="GO" id="GO:0050135">
    <property type="term" value="F:NADP+ nucleosidase activity"/>
    <property type="evidence" value="ECO:0007669"/>
    <property type="project" value="InterPro"/>
</dbReference>
<name>A0A4V2YWJ0_9ACTN</name>
<keyword evidence="1" id="KW-0812">Transmembrane</keyword>
<feature type="domain" description="TNT" evidence="2">
    <location>
        <begin position="216"/>
        <end position="311"/>
    </location>
</feature>
<evidence type="ECO:0000313" key="4">
    <source>
        <dbReference type="Proteomes" id="UP000295578"/>
    </source>
</evidence>
<evidence type="ECO:0000256" key="1">
    <source>
        <dbReference type="SAM" id="Phobius"/>
    </source>
</evidence>
<reference evidence="3 4" key="1">
    <citation type="submission" date="2019-03" db="EMBL/GenBank/DDBJ databases">
        <title>Draft genome sequences of novel Actinobacteria.</title>
        <authorList>
            <person name="Sahin N."/>
            <person name="Ay H."/>
            <person name="Saygin H."/>
        </authorList>
    </citation>
    <scope>NUCLEOTIDE SEQUENCE [LARGE SCALE GENOMIC DNA]</scope>
    <source>
        <strain evidence="3 4">DSM 45941</strain>
    </source>
</reference>
<comment type="caution">
    <text evidence="3">The sequence shown here is derived from an EMBL/GenBank/DDBJ whole genome shotgun (WGS) entry which is preliminary data.</text>
</comment>
<proteinExistence type="predicted"/>